<dbReference type="GO" id="GO:0016747">
    <property type="term" value="F:acyltransferase activity, transferring groups other than amino-acyl groups"/>
    <property type="evidence" value="ECO:0007669"/>
    <property type="project" value="InterPro"/>
</dbReference>
<dbReference type="InterPro" id="IPR041496">
    <property type="entry name" value="YitH/HolE_GNAT"/>
</dbReference>
<reference evidence="2 3" key="1">
    <citation type="submission" date="2020-07" db="EMBL/GenBank/DDBJ databases">
        <title>Genomic Encyclopedia of Type Strains, Phase IV (KMG-V): Genome sequencing to study the core and pangenomes of soil and plant-associated prokaryotes.</title>
        <authorList>
            <person name="Whitman W."/>
        </authorList>
    </citation>
    <scope>NUCLEOTIDE SEQUENCE [LARGE SCALE GENOMIC DNA]</scope>
    <source>
        <strain evidence="2 3">AN3</strain>
    </source>
</reference>
<dbReference type="Gene3D" id="3.40.630.90">
    <property type="match status" value="1"/>
</dbReference>
<dbReference type="AlphaFoldDB" id="A0A839ESK8"/>
<dbReference type="EMBL" id="JACGXN010000004">
    <property type="protein sequence ID" value="MBA8879590.1"/>
    <property type="molecule type" value="Genomic_DNA"/>
</dbReference>
<evidence type="ECO:0000313" key="2">
    <source>
        <dbReference type="EMBL" id="MBA8879590.1"/>
    </source>
</evidence>
<proteinExistence type="predicted"/>
<dbReference type="SUPFAM" id="SSF55729">
    <property type="entry name" value="Acyl-CoA N-acyltransferases (Nat)"/>
    <property type="match status" value="1"/>
</dbReference>
<sequence>MATEESIQLESFELTVGDLADVDVEKLHLLSMSVGWPHRPKDWDMLREVGQGIAAMDQIGRVLGSAMWFPFGDDFATVGMVITSPRLQTRGTGRWLMDRILQQTGPRPLGLNSTRAARRLYLSMGFTPEATVYQCQGEALPSSPPATLTATSLREAEFKDLPELAVLDRQACNADRSALLARLFEASKGMVLVRGDRIVAFSLCRPFGRGSLVGPVIASNDADAIAVTYPHVVNHAGGFLRLDTRQASGAFSEFLTRSGLPVYDTVTTMSLREPWLIREKDSTSVPPVIYGLMSQTLG</sequence>
<accession>A0A839ESK8</accession>
<dbReference type="Pfam" id="PF18014">
    <property type="entry name" value="Acetyltransf_18"/>
    <property type="match status" value="1"/>
</dbReference>
<dbReference type="Proteomes" id="UP000549052">
    <property type="component" value="Unassembled WGS sequence"/>
</dbReference>
<dbReference type="RefSeq" id="WP_182550219.1">
    <property type="nucleotide sequence ID" value="NZ_JACGXN010000004.1"/>
</dbReference>
<comment type="caution">
    <text evidence="2">The sequence shown here is derived from an EMBL/GenBank/DDBJ whole genome shotgun (WGS) entry which is preliminary data.</text>
</comment>
<evidence type="ECO:0000259" key="1">
    <source>
        <dbReference type="PROSITE" id="PS51186"/>
    </source>
</evidence>
<evidence type="ECO:0000313" key="3">
    <source>
        <dbReference type="Proteomes" id="UP000549052"/>
    </source>
</evidence>
<gene>
    <name evidence="2" type="ORF">FHW16_003309</name>
</gene>
<organism evidence="2 3">
    <name type="scientific">Phyllobacterium myrsinacearum</name>
    <dbReference type="NCBI Taxonomy" id="28101"/>
    <lineage>
        <taxon>Bacteria</taxon>
        <taxon>Pseudomonadati</taxon>
        <taxon>Pseudomonadota</taxon>
        <taxon>Alphaproteobacteria</taxon>
        <taxon>Hyphomicrobiales</taxon>
        <taxon>Phyllobacteriaceae</taxon>
        <taxon>Phyllobacterium</taxon>
    </lineage>
</organism>
<feature type="domain" description="N-acetyltransferase" evidence="1">
    <location>
        <begin position="14"/>
        <end position="147"/>
    </location>
</feature>
<dbReference type="PANTHER" id="PTHR47237:SF2">
    <property type="entry name" value="BLL4206 PROTEIN"/>
    <property type="match status" value="1"/>
</dbReference>
<keyword evidence="3" id="KW-1185">Reference proteome</keyword>
<dbReference type="Gene3D" id="3.40.630.30">
    <property type="match status" value="1"/>
</dbReference>
<name>A0A839ESK8_9HYPH</name>
<dbReference type="InterPro" id="IPR016181">
    <property type="entry name" value="Acyl_CoA_acyltransferase"/>
</dbReference>
<dbReference type="PANTHER" id="PTHR47237">
    <property type="entry name" value="SLL0310 PROTEIN"/>
    <property type="match status" value="1"/>
</dbReference>
<dbReference type="InterPro" id="IPR000182">
    <property type="entry name" value="GNAT_dom"/>
</dbReference>
<keyword evidence="2" id="KW-0808">Transferase</keyword>
<protein>
    <submittedName>
        <fullName evidence="2">GNAT superfamily N-acetyltransferase</fullName>
    </submittedName>
</protein>
<dbReference type="PROSITE" id="PS51186">
    <property type="entry name" value="GNAT"/>
    <property type="match status" value="1"/>
</dbReference>
<dbReference type="InterPro" id="IPR052729">
    <property type="entry name" value="Acyl/Acetyltrans_Enzymes"/>
</dbReference>
<dbReference type="Pfam" id="PF13508">
    <property type="entry name" value="Acetyltransf_7"/>
    <property type="match status" value="1"/>
</dbReference>